<reference evidence="2" key="1">
    <citation type="submission" date="2019-08" db="EMBL/GenBank/DDBJ databases">
        <authorList>
            <person name="Kucharzyk K."/>
            <person name="Murdoch R.W."/>
            <person name="Higgins S."/>
            <person name="Loffler F."/>
        </authorList>
    </citation>
    <scope>NUCLEOTIDE SEQUENCE</scope>
</reference>
<dbReference type="AlphaFoldDB" id="A0A645EAQ7"/>
<keyword evidence="1" id="KW-1133">Transmembrane helix</keyword>
<proteinExistence type="predicted"/>
<evidence type="ECO:0000256" key="1">
    <source>
        <dbReference type="SAM" id="Phobius"/>
    </source>
</evidence>
<organism evidence="2">
    <name type="scientific">bioreactor metagenome</name>
    <dbReference type="NCBI Taxonomy" id="1076179"/>
    <lineage>
        <taxon>unclassified sequences</taxon>
        <taxon>metagenomes</taxon>
        <taxon>ecological metagenomes</taxon>
    </lineage>
</organism>
<accession>A0A645EAQ7</accession>
<keyword evidence="1" id="KW-0472">Membrane</keyword>
<feature type="transmembrane region" description="Helical" evidence="1">
    <location>
        <begin position="20"/>
        <end position="35"/>
    </location>
</feature>
<feature type="transmembrane region" description="Helical" evidence="1">
    <location>
        <begin position="47"/>
        <end position="65"/>
    </location>
</feature>
<protein>
    <submittedName>
        <fullName evidence="2">Uncharacterized protein</fullName>
    </submittedName>
</protein>
<name>A0A645EAQ7_9ZZZZ</name>
<sequence length="118" mass="12962">MLSFNGHIIESIKATNYEWIMFYPCIYTFAIWDAYKDAGGHNSGYSFLPAVFGAYLGTLGVVFSRETISMAMLLGPIWFGILGMLTGAAVGLLLKVSITNSTRLRSLMSPTLVPKKNN</sequence>
<evidence type="ECO:0000313" key="2">
    <source>
        <dbReference type="EMBL" id="MPM98890.1"/>
    </source>
</evidence>
<feature type="transmembrane region" description="Helical" evidence="1">
    <location>
        <begin position="77"/>
        <end position="98"/>
    </location>
</feature>
<dbReference type="EMBL" id="VSSQ01045015">
    <property type="protein sequence ID" value="MPM98890.1"/>
    <property type="molecule type" value="Genomic_DNA"/>
</dbReference>
<gene>
    <name evidence="2" type="ORF">SDC9_146080</name>
</gene>
<comment type="caution">
    <text evidence="2">The sequence shown here is derived from an EMBL/GenBank/DDBJ whole genome shotgun (WGS) entry which is preliminary data.</text>
</comment>
<keyword evidence="1" id="KW-0812">Transmembrane</keyword>